<feature type="compositionally biased region" description="Basic and acidic residues" evidence="2">
    <location>
        <begin position="7"/>
        <end position="24"/>
    </location>
</feature>
<feature type="transmembrane region" description="Helical" evidence="3">
    <location>
        <begin position="34"/>
        <end position="59"/>
    </location>
</feature>
<dbReference type="SUPFAM" id="SSF160544">
    <property type="entry name" value="EscU C-terminal domain-like"/>
    <property type="match status" value="1"/>
</dbReference>
<evidence type="ECO:0000313" key="5">
    <source>
        <dbReference type="Proteomes" id="UP000481421"/>
    </source>
</evidence>
<evidence type="ECO:0000256" key="1">
    <source>
        <dbReference type="ARBA" id="ARBA00010690"/>
    </source>
</evidence>
<dbReference type="Gene3D" id="6.10.250.2080">
    <property type="match status" value="1"/>
</dbReference>
<dbReference type="PANTHER" id="PTHR30531">
    <property type="entry name" value="FLAGELLAR BIOSYNTHETIC PROTEIN FLHB"/>
    <property type="match status" value="1"/>
</dbReference>
<feature type="transmembrane region" description="Helical" evidence="3">
    <location>
        <begin position="136"/>
        <end position="164"/>
    </location>
</feature>
<evidence type="ECO:0000256" key="2">
    <source>
        <dbReference type="SAM" id="MobiDB-lite"/>
    </source>
</evidence>
<keyword evidence="3" id="KW-0472">Membrane</keyword>
<dbReference type="GO" id="GO:0005886">
    <property type="term" value="C:plasma membrane"/>
    <property type="evidence" value="ECO:0007669"/>
    <property type="project" value="TreeGrafter"/>
</dbReference>
<keyword evidence="3" id="KW-0812">Transmembrane</keyword>
<sequence>MAENDDGAERSHEPTQKRLDEARREGRVLTSKEMMVFVTMAAGTLVIAASPLAGTYVAARWSSHLRLGPPETLDAALFSALGTAGFEVMAAALAVAVPVMLAAILAQAAMGGLGWSAKGYAFKPEKLDPMKGLGRMVSLTALVELGKALAKVGLLLSVTFWVVYDAMPEIVVLGDMPTGDAAKLFANLAFRLFAAMTLVLGLIGIADLLWQSHKMQQSLRMTFDEVKRESREDNGSPEVKGRLRRMQIEASQRGSRERAALAHVPTASAVITNPTHFAVAVRYTAGVDEAPTIIATGRDQMARQVIERARKAGVPILGLPPLARALYFTGEIGSQIHVGLYGAVAAVLAHIWRIERGLREDLPEIDLPEDLQFDALGHRAR</sequence>
<evidence type="ECO:0000313" key="4">
    <source>
        <dbReference type="EMBL" id="NEX45277.1"/>
    </source>
</evidence>
<comment type="caution">
    <text evidence="4">The sequence shown here is derived from an EMBL/GenBank/DDBJ whole genome shotgun (WGS) entry which is preliminary data.</text>
</comment>
<keyword evidence="5" id="KW-1185">Reference proteome</keyword>
<dbReference type="EMBL" id="JAAIKE010000001">
    <property type="protein sequence ID" value="NEX45277.1"/>
    <property type="molecule type" value="Genomic_DNA"/>
</dbReference>
<proteinExistence type="inferred from homology"/>
<reference evidence="4 5" key="1">
    <citation type="submission" date="2020-02" db="EMBL/GenBank/DDBJ databases">
        <title>Rhodobacter algicola sp. nov., isolated from microalga culture.</title>
        <authorList>
            <person name="Park C.-Y."/>
        </authorList>
    </citation>
    <scope>NUCLEOTIDE SEQUENCE [LARGE SCALE GENOMIC DNA]</scope>
    <source>
        <strain evidence="4 5">ETT8</strain>
    </source>
</reference>
<dbReference type="AlphaFoldDB" id="A0A6B3RGW6"/>
<accession>A0A6B3RGW6</accession>
<feature type="transmembrane region" description="Helical" evidence="3">
    <location>
        <begin position="184"/>
        <end position="210"/>
    </location>
</feature>
<dbReference type="Gene3D" id="3.40.1690.10">
    <property type="entry name" value="secretion proteins EscU"/>
    <property type="match status" value="1"/>
</dbReference>
<dbReference type="PRINTS" id="PR00950">
    <property type="entry name" value="TYPE3IMSPROT"/>
</dbReference>
<dbReference type="PANTHER" id="PTHR30531:SF12">
    <property type="entry name" value="FLAGELLAR BIOSYNTHETIC PROTEIN FLHB"/>
    <property type="match status" value="1"/>
</dbReference>
<dbReference type="InterPro" id="IPR029025">
    <property type="entry name" value="T3SS_substrate_exporter_C"/>
</dbReference>
<dbReference type="InterPro" id="IPR006135">
    <property type="entry name" value="T3SS_substrate_exporter"/>
</dbReference>
<dbReference type="Proteomes" id="UP000481421">
    <property type="component" value="Unassembled WGS sequence"/>
</dbReference>
<dbReference type="Pfam" id="PF01312">
    <property type="entry name" value="Bac_export_2"/>
    <property type="match status" value="1"/>
</dbReference>
<feature type="transmembrane region" description="Helical" evidence="3">
    <location>
        <begin position="88"/>
        <end position="115"/>
    </location>
</feature>
<feature type="region of interest" description="Disordered" evidence="2">
    <location>
        <begin position="1"/>
        <end position="24"/>
    </location>
</feature>
<keyword evidence="3" id="KW-1133">Transmembrane helix</keyword>
<organism evidence="4 5">
    <name type="scientific">Pseudotabrizicola algicola</name>
    <dbReference type="NCBI Taxonomy" id="2709381"/>
    <lineage>
        <taxon>Bacteria</taxon>
        <taxon>Pseudomonadati</taxon>
        <taxon>Pseudomonadota</taxon>
        <taxon>Alphaproteobacteria</taxon>
        <taxon>Rhodobacterales</taxon>
        <taxon>Paracoccaceae</taxon>
        <taxon>Pseudotabrizicola</taxon>
    </lineage>
</organism>
<name>A0A6B3RGW6_9RHOB</name>
<protein>
    <submittedName>
        <fullName evidence="4">EscU/YscU/HrcU family type III secretion system export apparatus switch protein</fullName>
    </submittedName>
</protein>
<evidence type="ECO:0000256" key="3">
    <source>
        <dbReference type="SAM" id="Phobius"/>
    </source>
</evidence>
<gene>
    <name evidence="4" type="ORF">G3572_03600</name>
</gene>
<dbReference type="RefSeq" id="WP_164609284.1">
    <property type="nucleotide sequence ID" value="NZ_JAAIKE010000001.1"/>
</dbReference>
<comment type="similarity">
    <text evidence="1">Belongs to the type III secretion exporter family.</text>
</comment>
<dbReference type="GO" id="GO:0009306">
    <property type="term" value="P:protein secretion"/>
    <property type="evidence" value="ECO:0007669"/>
    <property type="project" value="InterPro"/>
</dbReference>